<feature type="domain" description="Phospholipase C/D" evidence="1">
    <location>
        <begin position="7"/>
        <end position="146"/>
    </location>
</feature>
<reference evidence="3" key="1">
    <citation type="submission" date="2016-10" db="EMBL/GenBank/DDBJ databases">
        <authorList>
            <person name="Varghese N."/>
            <person name="Submissions S."/>
        </authorList>
    </citation>
    <scope>NUCLEOTIDE SEQUENCE [LARGE SCALE GENOMIC DNA]</scope>
    <source>
        <strain evidence="3">VPI 5359</strain>
    </source>
</reference>
<proteinExistence type="predicted"/>
<name>A0A1H3JGE1_EUBBA</name>
<dbReference type="Proteomes" id="UP000199652">
    <property type="component" value="Unassembled WGS sequence"/>
</dbReference>
<dbReference type="Pfam" id="PF00882">
    <property type="entry name" value="Zn_dep_PLPC"/>
    <property type="match status" value="1"/>
</dbReference>
<gene>
    <name evidence="2" type="ORF">SAMN04488579_1303</name>
</gene>
<dbReference type="AlphaFoldDB" id="A0A1H3JGE1"/>
<dbReference type="InterPro" id="IPR029002">
    <property type="entry name" value="PLPC/GPLD1"/>
</dbReference>
<dbReference type="EMBL" id="FNOU01000030">
    <property type="protein sequence ID" value="SDY38981.1"/>
    <property type="molecule type" value="Genomic_DNA"/>
</dbReference>
<keyword evidence="3" id="KW-1185">Reference proteome</keyword>
<accession>A0A1H3JGE1</accession>
<protein>
    <submittedName>
        <fullName evidence="2">Zinc dependent phospholipase C</fullName>
    </submittedName>
</protein>
<dbReference type="STRING" id="1528.SAMN04488579_1303"/>
<organism evidence="2 3">
    <name type="scientific">Eubacterium barkeri</name>
    <name type="common">Clostridium barkeri</name>
    <dbReference type="NCBI Taxonomy" id="1528"/>
    <lineage>
        <taxon>Bacteria</taxon>
        <taxon>Bacillati</taxon>
        <taxon>Bacillota</taxon>
        <taxon>Clostridia</taxon>
        <taxon>Eubacteriales</taxon>
        <taxon>Eubacteriaceae</taxon>
        <taxon>Eubacterium</taxon>
    </lineage>
</organism>
<evidence type="ECO:0000313" key="3">
    <source>
        <dbReference type="Proteomes" id="UP000199652"/>
    </source>
</evidence>
<dbReference type="OrthoDB" id="9810528at2"/>
<dbReference type="RefSeq" id="WP_090247036.1">
    <property type="nucleotide sequence ID" value="NZ_FNOU01000030.1"/>
</dbReference>
<evidence type="ECO:0000259" key="1">
    <source>
        <dbReference type="Pfam" id="PF00882"/>
    </source>
</evidence>
<sequence length="331" mass="38396">MSDMLNHYFCGQRAFELLPEGLPMRTIIADHYDAYRLGTQGPDFFYYDFPIPLPGHQPATPYGSLIHRRRVNDFFIQGLAYAKSHPWERDVLISYLAGFLSHHALDTATHPFIFYRTGCYDRHFPPSRVYSYFHKRYEVLLDVANLRYVFNQWACHFSAEKIFTLSPQTEEILDLFYSHILRCVYGVSPGPHSFKKSLHNTRRIVRHTADATGSKKWAVRSVERLVGEEHALSRVFYPADTNIPLVLNLDHASWRHPVTGVAFSDSYVDLFNRGVAQTVTRIQALGDSKTADANIIPPLLQDHSYLTDLPWRDSRAMQYFDFLFHQHPELL</sequence>
<evidence type="ECO:0000313" key="2">
    <source>
        <dbReference type="EMBL" id="SDY38981.1"/>
    </source>
</evidence>